<dbReference type="Proteomes" id="UP000292702">
    <property type="component" value="Unassembled WGS sequence"/>
</dbReference>
<evidence type="ECO:0000313" key="1">
    <source>
        <dbReference type="EMBL" id="TCD63197.1"/>
    </source>
</evidence>
<keyword evidence="2" id="KW-1185">Reference proteome</keyword>
<accession>A0A4V2MVS3</accession>
<dbReference type="EMBL" id="RWJN01000316">
    <property type="protein sequence ID" value="TCD63197.1"/>
    <property type="molecule type" value="Genomic_DNA"/>
</dbReference>
<sequence length="119" mass="13819">MIVIPEREVDWTGIETVSPSGTTLMYGATWDETKTKELCAMSQYLLCVTQTLLTCYTIQPRRWTPRIPPPSRRQRRPMCGFFVWSNSGICVPIICVFEPNYSIFTFHLHAAFEFEFDDV</sequence>
<protein>
    <submittedName>
        <fullName evidence="1">Uncharacterized protein</fullName>
    </submittedName>
</protein>
<reference evidence="1 2" key="1">
    <citation type="submission" date="2018-11" db="EMBL/GenBank/DDBJ databases">
        <title>Genome assembly of Steccherinum ochraceum LE-BIN_3174, the white-rot fungus of the Steccherinaceae family (The Residual Polyporoid clade, Polyporales, Basidiomycota).</title>
        <authorList>
            <person name="Fedorova T.V."/>
            <person name="Glazunova O.A."/>
            <person name="Landesman E.O."/>
            <person name="Moiseenko K.V."/>
            <person name="Psurtseva N.V."/>
            <person name="Savinova O.S."/>
            <person name="Shakhova N.V."/>
            <person name="Tyazhelova T.V."/>
            <person name="Vasina D.V."/>
        </authorList>
    </citation>
    <scope>NUCLEOTIDE SEQUENCE [LARGE SCALE GENOMIC DNA]</scope>
    <source>
        <strain evidence="1 2">LE-BIN_3174</strain>
    </source>
</reference>
<comment type="caution">
    <text evidence="1">The sequence shown here is derived from an EMBL/GenBank/DDBJ whole genome shotgun (WGS) entry which is preliminary data.</text>
</comment>
<organism evidence="1 2">
    <name type="scientific">Steccherinum ochraceum</name>
    <dbReference type="NCBI Taxonomy" id="92696"/>
    <lineage>
        <taxon>Eukaryota</taxon>
        <taxon>Fungi</taxon>
        <taxon>Dikarya</taxon>
        <taxon>Basidiomycota</taxon>
        <taxon>Agaricomycotina</taxon>
        <taxon>Agaricomycetes</taxon>
        <taxon>Polyporales</taxon>
        <taxon>Steccherinaceae</taxon>
        <taxon>Steccherinum</taxon>
    </lineage>
</organism>
<dbReference type="AlphaFoldDB" id="A0A4V2MVS3"/>
<proteinExistence type="predicted"/>
<evidence type="ECO:0000313" key="2">
    <source>
        <dbReference type="Proteomes" id="UP000292702"/>
    </source>
</evidence>
<name>A0A4V2MVS3_9APHY</name>
<gene>
    <name evidence="1" type="ORF">EIP91_005864</name>
</gene>